<proteinExistence type="predicted"/>
<keyword evidence="1" id="KW-0677">Repeat</keyword>
<gene>
    <name evidence="4" type="ORF">ACRE_044210</name>
</gene>
<accession>A0A086T644</accession>
<evidence type="ECO:0000256" key="2">
    <source>
        <dbReference type="PROSITE-ProRule" id="PRU00221"/>
    </source>
</evidence>
<evidence type="ECO:0000313" key="4">
    <source>
        <dbReference type="EMBL" id="KFH44826.1"/>
    </source>
</evidence>
<protein>
    <submittedName>
        <fullName evidence="4">Vegetative incompatibility protein HET-E-like protein</fullName>
    </submittedName>
</protein>
<keyword evidence="2" id="KW-0853">WD repeat</keyword>
<dbReference type="PANTHER" id="PTHR19879">
    <property type="entry name" value="TRANSCRIPTION INITIATION FACTOR TFIID"/>
    <property type="match status" value="1"/>
</dbReference>
<evidence type="ECO:0000313" key="5">
    <source>
        <dbReference type="Proteomes" id="UP000029964"/>
    </source>
</evidence>
<evidence type="ECO:0000256" key="1">
    <source>
        <dbReference type="ARBA" id="ARBA00022737"/>
    </source>
</evidence>
<organism evidence="4 5">
    <name type="scientific">Hapsidospora chrysogenum (strain ATCC 11550 / CBS 779.69 / DSM 880 / IAM 14645 / JCM 23072 / IMI 49137)</name>
    <name type="common">Acremonium chrysogenum</name>
    <dbReference type="NCBI Taxonomy" id="857340"/>
    <lineage>
        <taxon>Eukaryota</taxon>
        <taxon>Fungi</taxon>
        <taxon>Dikarya</taxon>
        <taxon>Ascomycota</taxon>
        <taxon>Pezizomycotina</taxon>
        <taxon>Sordariomycetes</taxon>
        <taxon>Hypocreomycetidae</taxon>
        <taxon>Hypocreales</taxon>
        <taxon>Bionectriaceae</taxon>
        <taxon>Hapsidospora</taxon>
    </lineage>
</organism>
<dbReference type="Pfam" id="PF00400">
    <property type="entry name" value="WD40"/>
    <property type="match status" value="6"/>
</dbReference>
<dbReference type="PROSITE" id="PS50837">
    <property type="entry name" value="NACHT"/>
    <property type="match status" value="1"/>
</dbReference>
<dbReference type="HOGENOM" id="CLU_000288_6_16_1"/>
<dbReference type="InterPro" id="IPR056884">
    <property type="entry name" value="NPHP3-like_N"/>
</dbReference>
<dbReference type="SUPFAM" id="SSF69322">
    <property type="entry name" value="Tricorn protease domain 2"/>
    <property type="match status" value="1"/>
</dbReference>
<feature type="repeat" description="WD" evidence="2">
    <location>
        <begin position="676"/>
        <end position="716"/>
    </location>
</feature>
<feature type="repeat" description="WD" evidence="2">
    <location>
        <begin position="1207"/>
        <end position="1248"/>
    </location>
</feature>
<evidence type="ECO:0000259" key="3">
    <source>
        <dbReference type="PROSITE" id="PS50837"/>
    </source>
</evidence>
<feature type="repeat" description="WD" evidence="2">
    <location>
        <begin position="717"/>
        <end position="749"/>
    </location>
</feature>
<dbReference type="Pfam" id="PF24883">
    <property type="entry name" value="NPHP3_N"/>
    <property type="match status" value="1"/>
</dbReference>
<sequence>MYSSPVDRNHSEIVKFKPNDHYYRIVRRTIEGMVRNMEGFQERRSVKAAKRSEARQWLNALVSSDPSDDKTRIENNKGGLLKDSYNWVLDHRRFKAWLDDDQVRLLRIIGAAGMGKTMLLCGIIDHLRELSKERRFVSYYFFRGDISSTRNATAALRGLAYLIVHRQPALISHLRDKLHVPNSSRFDDWEAMSKILRGILRDPSLPPVYLVVDALDECETGVAKLLDFVKETSTAENSRVKWLVSGRPDDTVEDALATGIRCPSHSLEITPELVSEAADNYTRHKVSELRIIQHNPTLKIEVYEKLRKNAGGTFLWAALVLEELYRLEFAEDEEIKEVIEKMPASVEALYKSMVDRVGTRSNGRFSQRCFRILSATVAAYRPLHLLELRTLAGLKNTLGLDQLKRLALLCGSFLVIRDHYVHIIHHSAKEYLATHVAAKAFPGGLHHQLFVQSLDGMSDILHQNIYGLESPGSSIKDVAPPDPDPLAPIRYCCVFWYQHLRDAMVADSKDRTELSDKGPVFSFLKTHVLYWLESLCLLGRFSDAMDVVRQLRGAVQNRGGHDADELLKLLLDAEKFMTWFGGIIEQAPLQIYGAGLVYSPDNSDVKQRFWGQRLLAIKNATAIGFEKNFFIRTLDCRKFGSIRAISFSPNGQLLATVTEDRIVRLWYLATGKCTHTLPHGDPVSAISFSPDSQLLATCSGKAVTVWDTAANSRRHTLEGHMQGVRSINFSPDGRLLGSASDDGKICLWNPARGSLTCKLVGHVFAFSPDGEFVATAAGPCVALWSATTGAYSHGADHGSDVSSIAFSPDSKVLAIAFGMWKDRFVRLWDVARGTDKETYHVPFDDDKWSGEFAGNVEKITFSADGKYIGISPSSTFKIINVADSICHRFGEGLRNPLTSLAFSPDSKLVVGRAKDGTMKLYHISSGETVLQSQSNPFLIRPDTVLLSGNTDIAYSPNSKLLAVALSGPEVVLLDATPASSPSSGDVVTGPQGRLLPTVGLIGEMTLSADGSLLVTRSLAETSIWDTATGAHRLTTRSDDRGFGRVFPTFSPDNKMLAGYSGLDKTLTICSIDADTQNHVGDGYGSLPVVDSDDNLSNKLVQGVSVVPKPFDWIATPNAGFRSMGLQFAPIEAFCFSNDSRRLALATEMELVLYDVVGRRFTHKRSFHPSLSIRHIILSPRRESLLVVSFDDGTLYLLDFETDCHKKILDFSPTVMSVAISPDGKTIASSQSHGPVRLWDMGNGTHRETILDTAFLEQDLCWLRFSDDGRSVETSLGCFPLSSAISSETGSPGGERPDGAIVVAGDWLVRDGSKVLWIPPNYGFRDGVFRRNVVVLRHDNGRATLINFRPRETT</sequence>
<feature type="repeat" description="WD" evidence="2">
    <location>
        <begin position="642"/>
        <end position="676"/>
    </location>
</feature>
<dbReference type="OrthoDB" id="538223at2759"/>
<feature type="repeat" description="WD" evidence="2">
    <location>
        <begin position="890"/>
        <end position="931"/>
    </location>
</feature>
<dbReference type="Gene3D" id="3.40.50.300">
    <property type="entry name" value="P-loop containing nucleotide triphosphate hydrolases"/>
    <property type="match status" value="1"/>
</dbReference>
<keyword evidence="5" id="KW-1185">Reference proteome</keyword>
<dbReference type="SUPFAM" id="SSF50998">
    <property type="entry name" value="Quinoprotein alcohol dehydrogenase-like"/>
    <property type="match status" value="1"/>
</dbReference>
<dbReference type="CDD" id="cd00200">
    <property type="entry name" value="WD40"/>
    <property type="match status" value="1"/>
</dbReference>
<dbReference type="PROSITE" id="PS50082">
    <property type="entry name" value="WD_REPEATS_2"/>
    <property type="match status" value="5"/>
</dbReference>
<dbReference type="InterPro" id="IPR027417">
    <property type="entry name" value="P-loop_NTPase"/>
</dbReference>
<dbReference type="InterPro" id="IPR001680">
    <property type="entry name" value="WD40_rpt"/>
</dbReference>
<dbReference type="SUPFAM" id="SSF52540">
    <property type="entry name" value="P-loop containing nucleoside triphosphate hydrolases"/>
    <property type="match status" value="1"/>
</dbReference>
<dbReference type="STRING" id="857340.A0A086T644"/>
<dbReference type="InterPro" id="IPR007111">
    <property type="entry name" value="NACHT_NTPase"/>
</dbReference>
<dbReference type="PANTHER" id="PTHR19879:SF9">
    <property type="entry name" value="TRANSCRIPTION INITIATION FACTOR TFIID SUBUNIT 5"/>
    <property type="match status" value="1"/>
</dbReference>
<feature type="domain" description="NACHT" evidence="3">
    <location>
        <begin position="104"/>
        <end position="249"/>
    </location>
</feature>
<dbReference type="SMART" id="SM00320">
    <property type="entry name" value="WD40"/>
    <property type="match status" value="8"/>
</dbReference>
<dbReference type="Gene3D" id="2.130.10.10">
    <property type="entry name" value="YVTN repeat-like/Quinoprotein amine dehydrogenase"/>
    <property type="match status" value="4"/>
</dbReference>
<dbReference type="InterPro" id="IPR011047">
    <property type="entry name" value="Quinoprotein_ADH-like_sf"/>
</dbReference>
<dbReference type="PROSITE" id="PS50294">
    <property type="entry name" value="WD_REPEATS_REGION"/>
    <property type="match status" value="1"/>
</dbReference>
<dbReference type="InterPro" id="IPR015943">
    <property type="entry name" value="WD40/YVTN_repeat-like_dom_sf"/>
</dbReference>
<dbReference type="EMBL" id="JPKY01000042">
    <property type="protein sequence ID" value="KFH44826.1"/>
    <property type="molecule type" value="Genomic_DNA"/>
</dbReference>
<dbReference type="Proteomes" id="UP000029964">
    <property type="component" value="Unassembled WGS sequence"/>
</dbReference>
<comment type="caution">
    <text evidence="4">The sequence shown here is derived from an EMBL/GenBank/DDBJ whole genome shotgun (WGS) entry which is preliminary data.</text>
</comment>
<name>A0A086T644_HAPC1</name>
<reference evidence="5" key="1">
    <citation type="journal article" date="2014" name="Genome Announc.">
        <title>Genome sequence and annotation of Acremonium chrysogenum, producer of the beta-lactam antibiotic cephalosporin C.</title>
        <authorList>
            <person name="Terfehr D."/>
            <person name="Dahlmann T.A."/>
            <person name="Specht T."/>
            <person name="Zadra I."/>
            <person name="Kuernsteiner H."/>
            <person name="Kueck U."/>
        </authorList>
    </citation>
    <scope>NUCLEOTIDE SEQUENCE [LARGE SCALE GENOMIC DNA]</scope>
    <source>
        <strain evidence="5">ATCC 11550 / CBS 779.69 / DSM 880 / IAM 14645 / JCM 23072 / IMI 49137</strain>
    </source>
</reference>